<dbReference type="Pfam" id="PF00144">
    <property type="entry name" value="Beta-lactamase"/>
    <property type="match status" value="1"/>
</dbReference>
<gene>
    <name evidence="2" type="ORF">FRY74_03400</name>
</gene>
<dbReference type="EMBL" id="VOOS01000001">
    <property type="protein sequence ID" value="TXB67244.1"/>
    <property type="molecule type" value="Genomic_DNA"/>
</dbReference>
<evidence type="ECO:0000259" key="1">
    <source>
        <dbReference type="Pfam" id="PF00144"/>
    </source>
</evidence>
<dbReference type="AlphaFoldDB" id="A0A5C6RYS9"/>
<feature type="domain" description="Beta-lactamase-related" evidence="1">
    <location>
        <begin position="90"/>
        <end position="361"/>
    </location>
</feature>
<dbReference type="OrthoDB" id="9773047at2"/>
<comment type="caution">
    <text evidence="2">The sequence shown here is derived from an EMBL/GenBank/DDBJ whole genome shotgun (WGS) entry which is preliminary data.</text>
</comment>
<dbReference type="GO" id="GO:0016787">
    <property type="term" value="F:hydrolase activity"/>
    <property type="evidence" value="ECO:0007669"/>
    <property type="project" value="UniProtKB-KW"/>
</dbReference>
<proteinExistence type="predicted"/>
<keyword evidence="3" id="KW-1185">Reference proteome</keyword>
<dbReference type="SUPFAM" id="SSF56601">
    <property type="entry name" value="beta-lactamase/transpeptidase-like"/>
    <property type="match status" value="1"/>
</dbReference>
<sequence length="382" mass="43587">MKRLKKILLSIILVIALASILAVITGNSHLFKAVSTTYLVGKTGPSIDEHAIFESRKIETETYQPWLVSKNYNSTTNDSLHQEIENYKPAAFLVAKNDSIIYEEYWDEYNENSITNSFSMAKSFIGLLVGIALDEGKINSVNDPIGNYLPQYKDNPELTIKHLLTMSSGIDFDESYKSPFGHMAKAYYGTDIKKLNENYKVTETPGVTWKYLGGNTIILSFLIEKVAGMSVSEYMSKTIWQRIGAKNEALWSLDKKDGLEKAYCCFYSNARDFARIGKLYLHNGLWNNERIISENYIKNSIAAAYPLKTPEGKPVDFYGYHVWTTYYKNLDISFCRGIQGQYIITIPEKNLVIVRLGHKRSKEFINNIPSDVYTYIDFALEQ</sequence>
<dbReference type="RefSeq" id="WP_147098606.1">
    <property type="nucleotide sequence ID" value="NZ_VOOS01000001.1"/>
</dbReference>
<accession>A0A5C6RYS9</accession>
<name>A0A5C6RYS9_9FLAO</name>
<dbReference type="PANTHER" id="PTHR43283:SF7">
    <property type="entry name" value="BETA-LACTAMASE-RELATED DOMAIN-CONTAINING PROTEIN"/>
    <property type="match status" value="1"/>
</dbReference>
<dbReference type="InterPro" id="IPR001466">
    <property type="entry name" value="Beta-lactam-related"/>
</dbReference>
<evidence type="ECO:0000313" key="2">
    <source>
        <dbReference type="EMBL" id="TXB67244.1"/>
    </source>
</evidence>
<organism evidence="2 3">
    <name type="scientific">Vicingus serpentipes</name>
    <dbReference type="NCBI Taxonomy" id="1926625"/>
    <lineage>
        <taxon>Bacteria</taxon>
        <taxon>Pseudomonadati</taxon>
        <taxon>Bacteroidota</taxon>
        <taxon>Flavobacteriia</taxon>
        <taxon>Flavobacteriales</taxon>
        <taxon>Vicingaceae</taxon>
        <taxon>Vicingus</taxon>
    </lineage>
</organism>
<dbReference type="Gene3D" id="3.40.710.10">
    <property type="entry name" value="DD-peptidase/beta-lactamase superfamily"/>
    <property type="match status" value="1"/>
</dbReference>
<dbReference type="InterPro" id="IPR050789">
    <property type="entry name" value="Diverse_Enzym_Activities"/>
</dbReference>
<keyword evidence="2" id="KW-0378">Hydrolase</keyword>
<protein>
    <submittedName>
        <fullName evidence="2">Serine hydrolase</fullName>
    </submittedName>
</protein>
<dbReference type="Proteomes" id="UP000321721">
    <property type="component" value="Unassembled WGS sequence"/>
</dbReference>
<dbReference type="InterPro" id="IPR012338">
    <property type="entry name" value="Beta-lactam/transpept-like"/>
</dbReference>
<dbReference type="PANTHER" id="PTHR43283">
    <property type="entry name" value="BETA-LACTAMASE-RELATED"/>
    <property type="match status" value="1"/>
</dbReference>
<reference evidence="2 3" key="1">
    <citation type="submission" date="2019-08" db="EMBL/GenBank/DDBJ databases">
        <title>Genome of Vicingus serpentipes NCIMB 15042.</title>
        <authorList>
            <person name="Bowman J.P."/>
        </authorList>
    </citation>
    <scope>NUCLEOTIDE SEQUENCE [LARGE SCALE GENOMIC DNA]</scope>
    <source>
        <strain evidence="2 3">NCIMB 15042</strain>
    </source>
</reference>
<evidence type="ECO:0000313" key="3">
    <source>
        <dbReference type="Proteomes" id="UP000321721"/>
    </source>
</evidence>